<comment type="similarity">
    <text evidence="2">Belongs to the CD225/Dispanin family.</text>
</comment>
<keyword evidence="5 7" id="KW-0472">Membrane</keyword>
<dbReference type="InterPro" id="IPR051423">
    <property type="entry name" value="CD225/Dispanin"/>
</dbReference>
<reference evidence="8" key="1">
    <citation type="submission" date="2006-10" db="EMBL/GenBank/DDBJ databases">
        <authorList>
            <consortium name="NIH - Xenopus Gene Collection (XGC) project"/>
        </authorList>
    </citation>
    <scope>NUCLEOTIDE SEQUENCE [LARGE SCALE MRNA]</scope>
    <source>
        <tissue evidence="8">Eye</tissue>
    </source>
</reference>
<evidence type="ECO:0000313" key="8">
    <source>
        <dbReference type="EMBL" id="AAI26045.1"/>
    </source>
</evidence>
<dbReference type="InterPro" id="IPR007593">
    <property type="entry name" value="CD225/Dispanin_fam"/>
</dbReference>
<dbReference type="PANTHER" id="PTHR14948">
    <property type="entry name" value="NG5"/>
    <property type="match status" value="1"/>
</dbReference>
<feature type="region of interest" description="Disordered" evidence="6">
    <location>
        <begin position="1"/>
        <end position="90"/>
    </location>
</feature>
<evidence type="ECO:0000256" key="3">
    <source>
        <dbReference type="ARBA" id="ARBA00022692"/>
    </source>
</evidence>
<organism evidence="8">
    <name type="scientific">Xenopus laevis</name>
    <name type="common">African clawed frog</name>
    <dbReference type="NCBI Taxonomy" id="8355"/>
    <lineage>
        <taxon>Eukaryota</taxon>
        <taxon>Metazoa</taxon>
        <taxon>Chordata</taxon>
        <taxon>Craniata</taxon>
        <taxon>Vertebrata</taxon>
        <taxon>Euteleostomi</taxon>
        <taxon>Amphibia</taxon>
        <taxon>Batrachia</taxon>
        <taxon>Anura</taxon>
        <taxon>Pipoidea</taxon>
        <taxon>Pipidae</taxon>
        <taxon>Xenopodinae</taxon>
        <taxon>Xenopus</taxon>
        <taxon>Xenopus</taxon>
    </lineage>
</organism>
<proteinExistence type="evidence at transcript level"/>
<evidence type="ECO:0000256" key="1">
    <source>
        <dbReference type="ARBA" id="ARBA00004370"/>
    </source>
</evidence>
<evidence type="ECO:0000256" key="2">
    <source>
        <dbReference type="ARBA" id="ARBA00006843"/>
    </source>
</evidence>
<evidence type="ECO:0000256" key="6">
    <source>
        <dbReference type="SAM" id="MobiDB-lite"/>
    </source>
</evidence>
<keyword evidence="4 7" id="KW-1133">Transmembrane helix</keyword>
<dbReference type="GO" id="GO:0016020">
    <property type="term" value="C:membrane"/>
    <property type="evidence" value="ECO:0007669"/>
    <property type="project" value="UniProtKB-SubCell"/>
</dbReference>
<dbReference type="AlphaFoldDB" id="A0JMX8"/>
<protein>
    <submittedName>
        <fullName evidence="8">LOC443706 protein</fullName>
    </submittedName>
</protein>
<gene>
    <name evidence="8" type="primary">LOC443706</name>
</gene>
<feature type="transmembrane region" description="Helical" evidence="7">
    <location>
        <begin position="231"/>
        <end position="260"/>
    </location>
</feature>
<comment type="subcellular location">
    <subcellularLocation>
        <location evidence="1">Membrane</location>
    </subcellularLocation>
</comment>
<evidence type="ECO:0000256" key="7">
    <source>
        <dbReference type="SAM" id="Phobius"/>
    </source>
</evidence>
<keyword evidence="3 7" id="KW-0812">Transmembrane</keyword>
<feature type="non-terminal residue" evidence="8">
    <location>
        <position position="1"/>
    </location>
</feature>
<name>A0JMX8_XENLA</name>
<dbReference type="Pfam" id="PF04505">
    <property type="entry name" value="CD225"/>
    <property type="match status" value="1"/>
</dbReference>
<feature type="compositionally biased region" description="Basic and acidic residues" evidence="6">
    <location>
        <begin position="1"/>
        <end position="15"/>
    </location>
</feature>
<evidence type="ECO:0000256" key="4">
    <source>
        <dbReference type="ARBA" id="ARBA00022989"/>
    </source>
</evidence>
<feature type="transmembrane region" description="Helical" evidence="7">
    <location>
        <begin position="186"/>
        <end position="210"/>
    </location>
</feature>
<evidence type="ECO:0000256" key="5">
    <source>
        <dbReference type="ARBA" id="ARBA00023136"/>
    </source>
</evidence>
<accession>A0JMX8</accession>
<dbReference type="EMBL" id="BC126044">
    <property type="protein sequence ID" value="AAI26045.1"/>
    <property type="molecule type" value="mRNA"/>
</dbReference>
<dbReference type="PANTHER" id="PTHR14948:SF21">
    <property type="entry name" value="PROLINE-RICH TRANSMEMBRANE PROTEIN 1"/>
    <property type="match status" value="1"/>
</dbReference>
<sequence>RGETVRGGDRQRGRGETPILPYPSEDPPHKSTKLPPPLDMSSEKTGPPDSGPHSSPPPYNQPAGEGPCNGVIPGYNDPPPQPATATLPRQDPQGYLQETQFTAPPPAPQGYVVQTHPPGGTIPSGGYVPQSAGYPMHLQPCTAYVPVYPVGTQYQAGAIPPQPGMPPPQIPPGLALLEPRHPPHDYLPIAVLTTICCFWPTGVIAIIKAVQVRTALARGDLMSAEIASREARNFSFISLAVGIAAMVLCTILTVVIIIAAQHHDNDWGP</sequence>